<keyword evidence="3" id="KW-1185">Reference proteome</keyword>
<dbReference type="Proteomes" id="UP000265515">
    <property type="component" value="Unassembled WGS sequence"/>
</dbReference>
<dbReference type="OrthoDB" id="272392at2759"/>
<organism evidence="2 3">
    <name type="scientific">Chara braunii</name>
    <name type="common">Braun's stonewort</name>
    <dbReference type="NCBI Taxonomy" id="69332"/>
    <lineage>
        <taxon>Eukaryota</taxon>
        <taxon>Viridiplantae</taxon>
        <taxon>Streptophyta</taxon>
        <taxon>Charophyceae</taxon>
        <taxon>Charales</taxon>
        <taxon>Characeae</taxon>
        <taxon>Chara</taxon>
    </lineage>
</organism>
<proteinExistence type="inferred from homology"/>
<dbReference type="STRING" id="69332.A0A388L7X5"/>
<evidence type="ECO:0000313" key="2">
    <source>
        <dbReference type="EMBL" id="GBG78397.1"/>
    </source>
</evidence>
<keyword evidence="1" id="KW-0539">Nucleus</keyword>
<comment type="subunit">
    <text evidence="1">Component of the RNA polymerase III (Pol III) complex consisting of 17 subunits.</text>
</comment>
<keyword evidence="1" id="KW-0804">Transcription</keyword>
<comment type="similarity">
    <text evidence="1">Belongs to the eukaryotic RPC3/POLR3C RNA polymerase subunit family.</text>
</comment>
<evidence type="ECO:0000256" key="1">
    <source>
        <dbReference type="RuleBase" id="RU367076"/>
    </source>
</evidence>
<comment type="caution">
    <text evidence="2">The sequence shown here is derived from an EMBL/GenBank/DDBJ whole genome shotgun (WGS) entry which is preliminary data.</text>
</comment>
<keyword evidence="1" id="KW-0240">DNA-directed RNA polymerase</keyword>
<dbReference type="Gene3D" id="1.10.10.10">
    <property type="entry name" value="Winged helix-like DNA-binding domain superfamily/Winged helix DNA-binding domain"/>
    <property type="match status" value="1"/>
</dbReference>
<dbReference type="Gramene" id="GBG78397">
    <property type="protein sequence ID" value="GBG78397"/>
    <property type="gene ID" value="CBR_g26425"/>
</dbReference>
<dbReference type="EMBL" id="BFEA01000293">
    <property type="protein sequence ID" value="GBG78397.1"/>
    <property type="molecule type" value="Genomic_DNA"/>
</dbReference>
<evidence type="ECO:0000313" key="3">
    <source>
        <dbReference type="Proteomes" id="UP000265515"/>
    </source>
</evidence>
<dbReference type="AlphaFoldDB" id="A0A388L7X5"/>
<sequence length="126" mass="14281">MWAAAAQPQSTWAALCEVAKTADHAPARTFYLWRVNLRQVTERVLEDLYHAAYNLRERLAFELSKEQEVLSILEQIQQASISGSASSVATLTSSQRKQLENIRKVAAVLETSLLRLEDTIMMLKDF</sequence>
<name>A0A388L7X5_CHABU</name>
<accession>A0A388L7X5</accession>
<dbReference type="PANTHER" id="PTHR12949">
    <property type="entry name" value="RNA POLYMERASE III DNA DIRECTED -RELATED"/>
    <property type="match status" value="1"/>
</dbReference>
<protein>
    <recommendedName>
        <fullName evidence="1">DNA-directed RNA polymerase III subunit RPC3</fullName>
        <shortName evidence="1">RNA polymerase III subunit C3</shortName>
    </recommendedName>
</protein>
<reference evidence="2 3" key="1">
    <citation type="journal article" date="2018" name="Cell">
        <title>The Chara Genome: Secondary Complexity and Implications for Plant Terrestrialization.</title>
        <authorList>
            <person name="Nishiyama T."/>
            <person name="Sakayama H."/>
            <person name="Vries J.D."/>
            <person name="Buschmann H."/>
            <person name="Saint-Marcoux D."/>
            <person name="Ullrich K.K."/>
            <person name="Haas F.B."/>
            <person name="Vanderstraeten L."/>
            <person name="Becker D."/>
            <person name="Lang D."/>
            <person name="Vosolsobe S."/>
            <person name="Rombauts S."/>
            <person name="Wilhelmsson P.K.I."/>
            <person name="Janitza P."/>
            <person name="Kern R."/>
            <person name="Heyl A."/>
            <person name="Rumpler F."/>
            <person name="Villalobos L.I.A.C."/>
            <person name="Clay J.M."/>
            <person name="Skokan R."/>
            <person name="Toyoda A."/>
            <person name="Suzuki Y."/>
            <person name="Kagoshima H."/>
            <person name="Schijlen E."/>
            <person name="Tajeshwar N."/>
            <person name="Catarino B."/>
            <person name="Hetherington A.J."/>
            <person name="Saltykova A."/>
            <person name="Bonnot C."/>
            <person name="Breuninger H."/>
            <person name="Symeonidi A."/>
            <person name="Radhakrishnan G.V."/>
            <person name="Van Nieuwerburgh F."/>
            <person name="Deforce D."/>
            <person name="Chang C."/>
            <person name="Karol K.G."/>
            <person name="Hedrich R."/>
            <person name="Ulvskov P."/>
            <person name="Glockner G."/>
            <person name="Delwiche C.F."/>
            <person name="Petrasek J."/>
            <person name="Van de Peer Y."/>
            <person name="Friml J."/>
            <person name="Beilby M."/>
            <person name="Dolan L."/>
            <person name="Kohara Y."/>
            <person name="Sugano S."/>
            <person name="Fujiyama A."/>
            <person name="Delaux P.-M."/>
            <person name="Quint M."/>
            <person name="TheiBen G."/>
            <person name="Hagemann M."/>
            <person name="Harholt J."/>
            <person name="Dunand C."/>
            <person name="Zachgo S."/>
            <person name="Langdale J."/>
            <person name="Maumus F."/>
            <person name="Straeten D.V.D."/>
            <person name="Gould S.B."/>
            <person name="Rensing S.A."/>
        </authorList>
    </citation>
    <scope>NUCLEOTIDE SEQUENCE [LARGE SCALE GENOMIC DNA]</scope>
    <source>
        <strain evidence="2 3">S276</strain>
    </source>
</reference>
<comment type="subcellular location">
    <subcellularLocation>
        <location evidence="1">Nucleus</location>
    </subcellularLocation>
</comment>
<dbReference type="PANTHER" id="PTHR12949:SF0">
    <property type="entry name" value="DNA-DIRECTED RNA POLYMERASE III SUBUNIT RPC3"/>
    <property type="match status" value="1"/>
</dbReference>
<dbReference type="InterPro" id="IPR036388">
    <property type="entry name" value="WH-like_DNA-bd_sf"/>
</dbReference>
<comment type="function">
    <text evidence="1">DNA-dependent RNA polymerase catalyzes the transcription of DNA into RNA using the four ribonucleoside triphosphates as substrates. Specific core component of RNA polymerase III which synthesizes small RNAs, such as 5S rRNA and tRNAs.</text>
</comment>
<dbReference type="GO" id="GO:0003697">
    <property type="term" value="F:single-stranded DNA binding"/>
    <property type="evidence" value="ECO:0007669"/>
    <property type="project" value="UniProtKB-UniRule"/>
</dbReference>
<dbReference type="InterPro" id="IPR039748">
    <property type="entry name" value="RPC3"/>
</dbReference>
<gene>
    <name evidence="2" type="ORF">CBR_g26425</name>
</gene>
<dbReference type="GO" id="GO:0005666">
    <property type="term" value="C:RNA polymerase III complex"/>
    <property type="evidence" value="ECO:0007669"/>
    <property type="project" value="UniProtKB-UniRule"/>
</dbReference>